<sequence length="96" mass="10214">MPARSATGSCVSSLTLPASVTPHRTRSIHCCRADSGNRSVPRYTTWKSDTISSPALTPMDSAPQCGTISRLGTPMILSVSRVPNLSTISAINRLQE</sequence>
<organism evidence="1">
    <name type="scientific">Anopheles darlingi</name>
    <name type="common">Mosquito</name>
    <dbReference type="NCBI Taxonomy" id="43151"/>
    <lineage>
        <taxon>Eukaryota</taxon>
        <taxon>Metazoa</taxon>
        <taxon>Ecdysozoa</taxon>
        <taxon>Arthropoda</taxon>
        <taxon>Hexapoda</taxon>
        <taxon>Insecta</taxon>
        <taxon>Pterygota</taxon>
        <taxon>Neoptera</taxon>
        <taxon>Endopterygota</taxon>
        <taxon>Diptera</taxon>
        <taxon>Nematocera</taxon>
        <taxon>Culicoidea</taxon>
        <taxon>Culicidae</taxon>
        <taxon>Anophelinae</taxon>
        <taxon>Anopheles</taxon>
    </lineage>
</organism>
<proteinExistence type="predicted"/>
<protein>
    <submittedName>
        <fullName evidence="1">Putative secreted protein</fullName>
    </submittedName>
</protein>
<reference evidence="1" key="1">
    <citation type="submission" date="2018-01" db="EMBL/GenBank/DDBJ databases">
        <title>An insight into the sialome of Amazonian anophelines.</title>
        <authorList>
            <person name="Ribeiro J.M."/>
            <person name="Scarpassa V."/>
            <person name="Calvo E."/>
        </authorList>
    </citation>
    <scope>NUCLEOTIDE SEQUENCE</scope>
</reference>
<dbReference type="EMBL" id="GGFL01009266">
    <property type="protein sequence ID" value="MBW73444.1"/>
    <property type="molecule type" value="Transcribed_RNA"/>
</dbReference>
<name>A0A2M4D782_ANODA</name>
<accession>A0A2M4D782</accession>
<dbReference type="AlphaFoldDB" id="A0A2M4D782"/>
<evidence type="ECO:0000313" key="1">
    <source>
        <dbReference type="EMBL" id="MBW73444.1"/>
    </source>
</evidence>